<comment type="caution">
    <text evidence="1">The sequence shown here is derived from an EMBL/GenBank/DDBJ whole genome shotgun (WGS) entry which is preliminary data.</text>
</comment>
<name>A0A392UHG5_9FABA</name>
<reference evidence="1 2" key="1">
    <citation type="journal article" date="2018" name="Front. Plant Sci.">
        <title>Red Clover (Trifolium pratense) and Zigzag Clover (T. medium) - A Picture of Genomic Similarities and Differences.</title>
        <authorList>
            <person name="Dluhosova J."/>
            <person name="Istvanek J."/>
            <person name="Nedelnik J."/>
            <person name="Repkova J."/>
        </authorList>
    </citation>
    <scope>NUCLEOTIDE SEQUENCE [LARGE SCALE GENOMIC DNA]</scope>
    <source>
        <strain evidence="2">cv. 10/8</strain>
        <tissue evidence="1">Leaf</tissue>
    </source>
</reference>
<keyword evidence="2" id="KW-1185">Reference proteome</keyword>
<accession>A0A392UHG5</accession>
<dbReference type="EMBL" id="LXQA010811836">
    <property type="protein sequence ID" value="MCI72147.1"/>
    <property type="molecule type" value="Genomic_DNA"/>
</dbReference>
<proteinExistence type="predicted"/>
<dbReference type="AlphaFoldDB" id="A0A392UHG5"/>
<evidence type="ECO:0000313" key="1">
    <source>
        <dbReference type="EMBL" id="MCI72147.1"/>
    </source>
</evidence>
<dbReference type="Proteomes" id="UP000265520">
    <property type="component" value="Unassembled WGS sequence"/>
</dbReference>
<organism evidence="1 2">
    <name type="scientific">Trifolium medium</name>
    <dbReference type="NCBI Taxonomy" id="97028"/>
    <lineage>
        <taxon>Eukaryota</taxon>
        <taxon>Viridiplantae</taxon>
        <taxon>Streptophyta</taxon>
        <taxon>Embryophyta</taxon>
        <taxon>Tracheophyta</taxon>
        <taxon>Spermatophyta</taxon>
        <taxon>Magnoliopsida</taxon>
        <taxon>eudicotyledons</taxon>
        <taxon>Gunneridae</taxon>
        <taxon>Pentapetalae</taxon>
        <taxon>rosids</taxon>
        <taxon>fabids</taxon>
        <taxon>Fabales</taxon>
        <taxon>Fabaceae</taxon>
        <taxon>Papilionoideae</taxon>
        <taxon>50 kb inversion clade</taxon>
        <taxon>NPAAA clade</taxon>
        <taxon>Hologalegina</taxon>
        <taxon>IRL clade</taxon>
        <taxon>Trifolieae</taxon>
        <taxon>Trifolium</taxon>
    </lineage>
</organism>
<evidence type="ECO:0000313" key="2">
    <source>
        <dbReference type="Proteomes" id="UP000265520"/>
    </source>
</evidence>
<protein>
    <submittedName>
        <fullName evidence="1">Uncharacterized protein</fullName>
    </submittedName>
</protein>
<sequence length="24" mass="2730">MFNEFEGYDFARTGSIATEKVFGI</sequence>